<evidence type="ECO:0000313" key="3">
    <source>
        <dbReference type="Proteomes" id="UP000789405"/>
    </source>
</evidence>
<gene>
    <name evidence="2" type="ORF">DERYTH_LOCUS9451</name>
</gene>
<reference evidence="2" key="1">
    <citation type="submission" date="2021-06" db="EMBL/GenBank/DDBJ databases">
        <authorList>
            <person name="Kallberg Y."/>
            <person name="Tangrot J."/>
            <person name="Rosling A."/>
        </authorList>
    </citation>
    <scope>NUCLEOTIDE SEQUENCE</scope>
    <source>
        <strain evidence="2">MA453B</strain>
    </source>
</reference>
<dbReference type="Proteomes" id="UP000789405">
    <property type="component" value="Unassembled WGS sequence"/>
</dbReference>
<dbReference type="EMBL" id="CAJVPY010005169">
    <property type="protein sequence ID" value="CAG8636980.1"/>
    <property type="molecule type" value="Genomic_DNA"/>
</dbReference>
<feature type="region of interest" description="Disordered" evidence="1">
    <location>
        <begin position="1"/>
        <end position="29"/>
    </location>
</feature>
<evidence type="ECO:0000256" key="1">
    <source>
        <dbReference type="SAM" id="MobiDB-lite"/>
    </source>
</evidence>
<proteinExistence type="predicted"/>
<evidence type="ECO:0000313" key="2">
    <source>
        <dbReference type="EMBL" id="CAG8636980.1"/>
    </source>
</evidence>
<accession>A0A9N9GZU1</accession>
<protein>
    <submittedName>
        <fullName evidence="2">2397_t:CDS:1</fullName>
    </submittedName>
</protein>
<organism evidence="2 3">
    <name type="scientific">Dentiscutata erythropus</name>
    <dbReference type="NCBI Taxonomy" id="1348616"/>
    <lineage>
        <taxon>Eukaryota</taxon>
        <taxon>Fungi</taxon>
        <taxon>Fungi incertae sedis</taxon>
        <taxon>Mucoromycota</taxon>
        <taxon>Glomeromycotina</taxon>
        <taxon>Glomeromycetes</taxon>
        <taxon>Diversisporales</taxon>
        <taxon>Gigasporaceae</taxon>
        <taxon>Dentiscutata</taxon>
    </lineage>
</organism>
<comment type="caution">
    <text evidence="2">The sequence shown here is derived from an EMBL/GenBank/DDBJ whole genome shotgun (WGS) entry which is preliminary data.</text>
</comment>
<keyword evidence="3" id="KW-1185">Reference proteome</keyword>
<feature type="non-terminal residue" evidence="2">
    <location>
        <position position="72"/>
    </location>
</feature>
<name>A0A9N9GZU1_9GLOM</name>
<dbReference type="AlphaFoldDB" id="A0A9N9GZU1"/>
<sequence>MSYIPETADKISTKNSNNQARNKPKNGGAKIAIKKATKHVRKNVMLMQIEFGVVHVGNGMFNGIVGGGVNGV</sequence>